<evidence type="ECO:0000313" key="6">
    <source>
        <dbReference type="EMBL" id="EQD73591.1"/>
    </source>
</evidence>
<dbReference type="Gene3D" id="3.30.1390.20">
    <property type="entry name" value="Ribosomal protein L30, ferredoxin-like fold domain"/>
    <property type="match status" value="1"/>
</dbReference>
<dbReference type="PANTHER" id="PTHR11524:SF16">
    <property type="entry name" value="LARGE RIBOSOMAL SUBUNIT PROTEIN UL30"/>
    <property type="match status" value="1"/>
</dbReference>
<proteinExistence type="inferred from homology"/>
<comment type="similarity">
    <text evidence="1">Belongs to the universal ribosomal protein uL30 family.</text>
</comment>
<dbReference type="InterPro" id="IPR035808">
    <property type="entry name" value="Ribosomal_uL30_euk_arc"/>
</dbReference>
<evidence type="ECO:0000256" key="2">
    <source>
        <dbReference type="ARBA" id="ARBA00022980"/>
    </source>
</evidence>
<accession>T1BKX5</accession>
<keyword evidence="3" id="KW-0687">Ribonucleoprotein</keyword>
<dbReference type="EMBL" id="AUZY01001908">
    <property type="protein sequence ID" value="EQD73591.1"/>
    <property type="molecule type" value="Genomic_DNA"/>
</dbReference>
<dbReference type="Pfam" id="PF00327">
    <property type="entry name" value="Ribosomal_L30"/>
    <property type="match status" value="1"/>
</dbReference>
<dbReference type="InterPro" id="IPR036919">
    <property type="entry name" value="Ribo_uL30_ferredoxin-like_sf"/>
</dbReference>
<dbReference type="PROSITE" id="PS00634">
    <property type="entry name" value="RIBOSOMAL_L30"/>
    <property type="match status" value="1"/>
</dbReference>
<reference evidence="6" key="1">
    <citation type="submission" date="2013-08" db="EMBL/GenBank/DDBJ databases">
        <authorList>
            <person name="Mendez C."/>
            <person name="Richter M."/>
            <person name="Ferrer M."/>
            <person name="Sanchez J."/>
        </authorList>
    </citation>
    <scope>NUCLEOTIDE SEQUENCE</scope>
</reference>
<comment type="caution">
    <text evidence="6">The sequence shown here is derived from an EMBL/GenBank/DDBJ whole genome shotgun (WGS) entry which is preliminary data.</text>
</comment>
<protein>
    <submittedName>
        <fullName evidence="6">50S ribosomal protein L30P</fullName>
    </submittedName>
</protein>
<organism evidence="6">
    <name type="scientific">mine drainage metagenome</name>
    <dbReference type="NCBI Taxonomy" id="410659"/>
    <lineage>
        <taxon>unclassified sequences</taxon>
        <taxon>metagenomes</taxon>
        <taxon>ecological metagenomes</taxon>
    </lineage>
</organism>
<dbReference type="Gene3D" id="1.10.15.30">
    <property type="match status" value="1"/>
</dbReference>
<dbReference type="EMBL" id="AUZX01004489">
    <property type="protein sequence ID" value="EQD70690.1"/>
    <property type="molecule type" value="Genomic_DNA"/>
</dbReference>
<evidence type="ECO:0000259" key="4">
    <source>
        <dbReference type="Pfam" id="PF00327"/>
    </source>
</evidence>
<reference evidence="6" key="2">
    <citation type="journal article" date="2014" name="ISME J.">
        <title>Microbial stratification in low pH oxic and suboxic macroscopic growths along an acid mine drainage.</title>
        <authorList>
            <person name="Mendez-Garcia C."/>
            <person name="Mesa V."/>
            <person name="Sprenger R.R."/>
            <person name="Richter M."/>
            <person name="Diez M.S."/>
            <person name="Solano J."/>
            <person name="Bargiela R."/>
            <person name="Golyshina O.V."/>
            <person name="Manteca A."/>
            <person name="Ramos J.L."/>
            <person name="Gallego J.R."/>
            <person name="Llorente I."/>
            <person name="Martins Dos Santos V.A."/>
            <person name="Jensen O.N."/>
            <person name="Pelaez A.I."/>
            <person name="Sanchez J."/>
            <person name="Ferrer M."/>
        </authorList>
    </citation>
    <scope>NUCLEOTIDE SEQUENCE</scope>
</reference>
<dbReference type="NCBIfam" id="NF004711">
    <property type="entry name" value="PRK06049.1"/>
    <property type="match status" value="1"/>
</dbReference>
<name>T1BKX5_9ZZZZ</name>
<dbReference type="InterPro" id="IPR018038">
    <property type="entry name" value="Ribosomal_uL30_CS"/>
</dbReference>
<dbReference type="CDD" id="cd01657">
    <property type="entry name" value="Ribosomal_L7_archeal_euk"/>
    <property type="match status" value="1"/>
</dbReference>
<feature type="domain" description="Large ribosomal subunit protein uL30-like ferredoxin-like fold" evidence="4">
    <location>
        <begin position="4"/>
        <end position="53"/>
    </location>
</feature>
<sequence length="153" mass="16728">MAFLVVRVRGGIHSGHEIQETLRFLHLTRANHATVVAEAAQVRGMLHKVQGYITWGEAEPETLELLLAQRGEAVNGAALSDPKTLEELVRLPNLSEVTRSVTEGGLTRVAGIKPLFRLKAPKGGWRSTKKPFSLGGALGYRGRAVNDLVRRMV</sequence>
<evidence type="ECO:0000313" key="5">
    <source>
        <dbReference type="EMBL" id="EQD70690.1"/>
    </source>
</evidence>
<dbReference type="AlphaFoldDB" id="T1BKX5"/>
<keyword evidence="2 6" id="KW-0689">Ribosomal protein</keyword>
<dbReference type="GO" id="GO:0000463">
    <property type="term" value="P:maturation of LSU-rRNA from tricistronic rRNA transcript (SSU-rRNA, 5.8S rRNA, LSU-rRNA)"/>
    <property type="evidence" value="ECO:0007669"/>
    <property type="project" value="TreeGrafter"/>
</dbReference>
<dbReference type="GO" id="GO:0003735">
    <property type="term" value="F:structural constituent of ribosome"/>
    <property type="evidence" value="ECO:0007669"/>
    <property type="project" value="TreeGrafter"/>
</dbReference>
<dbReference type="GO" id="GO:0003723">
    <property type="term" value="F:RNA binding"/>
    <property type="evidence" value="ECO:0007669"/>
    <property type="project" value="TreeGrafter"/>
</dbReference>
<evidence type="ECO:0000256" key="1">
    <source>
        <dbReference type="ARBA" id="ARBA00007594"/>
    </source>
</evidence>
<evidence type="ECO:0000256" key="3">
    <source>
        <dbReference type="ARBA" id="ARBA00023274"/>
    </source>
</evidence>
<dbReference type="GO" id="GO:0022625">
    <property type="term" value="C:cytosolic large ribosomal subunit"/>
    <property type="evidence" value="ECO:0007669"/>
    <property type="project" value="TreeGrafter"/>
</dbReference>
<dbReference type="SUPFAM" id="SSF55129">
    <property type="entry name" value="Ribosomal protein L30p/L7e"/>
    <property type="match status" value="1"/>
</dbReference>
<gene>
    <name evidence="5" type="ORF">B1A_06176</name>
    <name evidence="6" type="ORF">B1B_03145</name>
</gene>
<dbReference type="PANTHER" id="PTHR11524">
    <property type="entry name" value="60S RIBOSOMAL PROTEIN L7"/>
    <property type="match status" value="1"/>
</dbReference>
<dbReference type="InterPro" id="IPR039699">
    <property type="entry name" value="Ribosomal_uL30"/>
</dbReference>
<dbReference type="InterPro" id="IPR016082">
    <property type="entry name" value="Ribosomal_uL30_ferredoxin-like"/>
</dbReference>